<dbReference type="EMBL" id="QGKS01000285">
    <property type="protein sequence ID" value="PWR12676.1"/>
    <property type="molecule type" value="Genomic_DNA"/>
</dbReference>
<feature type="region of interest" description="Disordered" evidence="2">
    <location>
        <begin position="1"/>
        <end position="21"/>
    </location>
</feature>
<proteinExistence type="predicted"/>
<gene>
    <name evidence="3" type="ORF">DKT69_23255</name>
</gene>
<feature type="coiled-coil region" evidence="1">
    <location>
        <begin position="76"/>
        <end position="103"/>
    </location>
</feature>
<dbReference type="Gene3D" id="1.10.287.1490">
    <property type="match status" value="1"/>
</dbReference>
<feature type="region of interest" description="Disordered" evidence="2">
    <location>
        <begin position="36"/>
        <end position="58"/>
    </location>
</feature>
<dbReference type="AlphaFoldDB" id="A0A317DG20"/>
<feature type="compositionally biased region" description="Basic and acidic residues" evidence="2">
    <location>
        <begin position="1"/>
        <end position="13"/>
    </location>
</feature>
<reference evidence="3 4" key="1">
    <citation type="submission" date="2018-05" db="EMBL/GenBank/DDBJ databases">
        <title>Micromonosporas from Atacama Desert.</title>
        <authorList>
            <person name="Carro L."/>
            <person name="Golinska P."/>
            <person name="Klenk H.-P."/>
            <person name="Goodfellow M."/>
        </authorList>
    </citation>
    <scope>NUCLEOTIDE SEQUENCE [LARGE SCALE GENOMIC DNA]</scope>
    <source>
        <strain evidence="3 4">4G51</strain>
    </source>
</reference>
<dbReference type="Proteomes" id="UP000246050">
    <property type="component" value="Unassembled WGS sequence"/>
</dbReference>
<sequence>MAHDVAAVRDELAKPPSFSDFEGDLAAAKEHLASAKTNAAKANREQDESSACSDAYSAESDAYSVESDSYSIDSDMSSLTGDIQAAKDAAAQLDRDLSAYQQATAALPGYTPPNAPDADDIKDLLNQVAVKTAAWKRKGASYQAAVAKLLKEARAVAAKSQKDHC</sequence>
<comment type="caution">
    <text evidence="3">The sequence shown here is derived from an EMBL/GenBank/DDBJ whole genome shotgun (WGS) entry which is preliminary data.</text>
</comment>
<accession>A0A317DG20</accession>
<evidence type="ECO:0000256" key="1">
    <source>
        <dbReference type="SAM" id="Coils"/>
    </source>
</evidence>
<evidence type="ECO:0000313" key="3">
    <source>
        <dbReference type="EMBL" id="PWR12676.1"/>
    </source>
</evidence>
<protein>
    <submittedName>
        <fullName evidence="3">Uncharacterized protein</fullName>
    </submittedName>
</protein>
<keyword evidence="1" id="KW-0175">Coiled coil</keyword>
<feature type="compositionally biased region" description="Low complexity" evidence="2">
    <location>
        <begin position="49"/>
        <end position="58"/>
    </location>
</feature>
<organism evidence="3 4">
    <name type="scientific">Micromonospora sicca</name>
    <dbReference type="NCBI Taxonomy" id="2202420"/>
    <lineage>
        <taxon>Bacteria</taxon>
        <taxon>Bacillati</taxon>
        <taxon>Actinomycetota</taxon>
        <taxon>Actinomycetes</taxon>
        <taxon>Micromonosporales</taxon>
        <taxon>Micromonosporaceae</taxon>
        <taxon>Micromonospora</taxon>
    </lineage>
</organism>
<name>A0A317DG20_9ACTN</name>
<evidence type="ECO:0000256" key="2">
    <source>
        <dbReference type="SAM" id="MobiDB-lite"/>
    </source>
</evidence>
<evidence type="ECO:0000313" key="4">
    <source>
        <dbReference type="Proteomes" id="UP000246050"/>
    </source>
</evidence>